<feature type="compositionally biased region" description="Acidic residues" evidence="6">
    <location>
        <begin position="799"/>
        <end position="809"/>
    </location>
</feature>
<dbReference type="InterPro" id="IPR004358">
    <property type="entry name" value="Sig_transdc_His_kin-like_C"/>
</dbReference>
<dbReference type="InterPro" id="IPR001789">
    <property type="entry name" value="Sig_transdc_resp-reg_receiver"/>
</dbReference>
<evidence type="ECO:0000256" key="1">
    <source>
        <dbReference type="ARBA" id="ARBA00000085"/>
    </source>
</evidence>
<dbReference type="SUPFAM" id="SSF55874">
    <property type="entry name" value="ATPase domain of HSP90 chaperone/DNA topoisomerase II/histidine kinase"/>
    <property type="match status" value="1"/>
</dbReference>
<dbReference type="InterPro" id="IPR036890">
    <property type="entry name" value="HATPase_C_sf"/>
</dbReference>
<dbReference type="InterPro" id="IPR005467">
    <property type="entry name" value="His_kinase_dom"/>
</dbReference>
<dbReference type="GO" id="GO:0000155">
    <property type="term" value="F:phosphorelay sensor kinase activity"/>
    <property type="evidence" value="ECO:0007669"/>
    <property type="project" value="InterPro"/>
</dbReference>
<keyword evidence="3 4" id="KW-0597">Phosphoprotein</keyword>
<dbReference type="PROSITE" id="PS50109">
    <property type="entry name" value="HIS_KIN"/>
    <property type="match status" value="1"/>
</dbReference>
<dbReference type="InterPro" id="IPR000014">
    <property type="entry name" value="PAS"/>
</dbReference>
<keyword evidence="5" id="KW-0175">Coiled coil</keyword>
<dbReference type="SUPFAM" id="SSF55785">
    <property type="entry name" value="PYP-like sensor domain (PAS domain)"/>
    <property type="match status" value="1"/>
</dbReference>
<dbReference type="InterPro" id="IPR035965">
    <property type="entry name" value="PAS-like_dom_sf"/>
</dbReference>
<sequence length="948" mass="98770">MRLPSRVEVGHGHALGGHARAAGAEAARAALAGLEQPPSLVLVFASAYGDPAAALAGVREVTGEAPLVGLSTEREIDGADLVGAVAVAALATDALTVRLGVVPRGGRALEPALDEALGAAGGAPYLGGPGPWLEATRAGRAVFAFLLASGEGSGGAGRLAEQLTRRSGGRLPVFAFASASAPAAPGVVLAGDRVLDDGVAFALVETTLEVGFAAAADGQALHDAVLRGRVTDPVLALTAVRGAPRPRAAPDEVATMAAALGGVPLVGFRAPAGAPGVTTLVLGRDLSREAQVAEQNALLLERARRGEAQVRALLDSIPDLAWMKDVEGRLAAVNQPFAAFVGRPREELLGQRGVEVLPPALAAAGGGGARSEGASTREELRVADAAGRPVWLEALQAPVRDEQGRVTGTAGVARDVTWRRELEELRHAANDELERLVRRRTSELAESEERYRMLVRGTPNSAVFLVDAELRCTLAEGTLVERIAPAGGVVGRRLDASPEHAGGPIEAALRRALAGETVELEAVVGKLLVLLHAAPFRSKGGGSTAAMLVATDVSERRRLEEQVRQAQKMEAIGRLAGGIAHDFNNILTVILGSARDLYRSAGGAEARELAQEVLDAGDRAAALTRQLLAFSRQQALRPRELDVNEVVRDLEKMVRRLIGEHIAVTSALAPGRAAVRADPGQLEQVILNLVVNARDAMPGGGRLTLSTALVDGAPGDAQRPPTPGPHVLLTVRDTGRGMSAEVLEHLFEPFFTTKERGKGTGLGLATVYGVVQQSGGAVAVRSAPDAGTTFEIYLPRLPEDEDRAADDEGAASSGERRPRGHETVLLVEDDLAVRTLMRRILEGAGYRVVEARQPAEALVGARAQAPDLLLTDVVMPGMGGPELAAELLAIQPALRVLYVSGYTENEALRSGALPEGQAFLQKPFTGDELARAVRETLDVPLAAAAARC</sequence>
<dbReference type="SMART" id="SM00086">
    <property type="entry name" value="PAC"/>
    <property type="match status" value="2"/>
</dbReference>
<dbReference type="InterPro" id="IPR001610">
    <property type="entry name" value="PAC"/>
</dbReference>
<keyword evidence="12" id="KW-1185">Reference proteome</keyword>
<proteinExistence type="predicted"/>
<comment type="caution">
    <text evidence="11">The sequence shown here is derived from an EMBL/GenBank/DDBJ whole genome shotgun (WGS) entry which is preliminary data.</text>
</comment>
<dbReference type="NCBIfam" id="TIGR00229">
    <property type="entry name" value="sensory_box"/>
    <property type="match status" value="1"/>
</dbReference>
<dbReference type="CDD" id="cd00156">
    <property type="entry name" value="REC"/>
    <property type="match status" value="1"/>
</dbReference>
<comment type="catalytic activity">
    <reaction evidence="1">
        <text>ATP + protein L-histidine = ADP + protein N-phospho-L-histidine.</text>
        <dbReference type="EC" id="2.7.13.3"/>
    </reaction>
</comment>
<dbReference type="InterPro" id="IPR003661">
    <property type="entry name" value="HisK_dim/P_dom"/>
</dbReference>
<evidence type="ECO:0000256" key="4">
    <source>
        <dbReference type="PROSITE-ProRule" id="PRU00169"/>
    </source>
</evidence>
<dbReference type="SUPFAM" id="SSF52172">
    <property type="entry name" value="CheY-like"/>
    <property type="match status" value="1"/>
</dbReference>
<evidence type="ECO:0000259" key="9">
    <source>
        <dbReference type="PROSITE" id="PS50112"/>
    </source>
</evidence>
<feature type="domain" description="Response regulatory" evidence="8">
    <location>
        <begin position="823"/>
        <end position="937"/>
    </location>
</feature>
<dbReference type="Gene3D" id="3.40.50.2300">
    <property type="match status" value="1"/>
</dbReference>
<evidence type="ECO:0000256" key="3">
    <source>
        <dbReference type="ARBA" id="ARBA00022553"/>
    </source>
</evidence>
<dbReference type="Gene3D" id="3.30.450.20">
    <property type="entry name" value="PAS domain"/>
    <property type="match status" value="2"/>
</dbReference>
<feature type="domain" description="PAC" evidence="10">
    <location>
        <begin position="376"/>
        <end position="428"/>
    </location>
</feature>
<evidence type="ECO:0000256" key="5">
    <source>
        <dbReference type="SAM" id="Coils"/>
    </source>
</evidence>
<reference evidence="12" key="1">
    <citation type="journal article" date="2020" name="Appl. Environ. Microbiol.">
        <title>Diazotrophic Anaeromyxobacter Isolates from Soils.</title>
        <authorList>
            <person name="Masuda Y."/>
            <person name="Yamanaka H."/>
            <person name="Xu Z.X."/>
            <person name="Shiratori Y."/>
            <person name="Aono T."/>
            <person name="Amachi S."/>
            <person name="Senoo K."/>
            <person name="Itoh H."/>
        </authorList>
    </citation>
    <scope>NUCLEOTIDE SEQUENCE [LARGE SCALE GENOMIC DNA]</scope>
    <source>
        <strain evidence="12">R267</strain>
    </source>
</reference>
<evidence type="ECO:0000259" key="7">
    <source>
        <dbReference type="PROSITE" id="PS50109"/>
    </source>
</evidence>
<feature type="modified residue" description="4-aspartylphosphate" evidence="4">
    <location>
        <position position="872"/>
    </location>
</feature>
<evidence type="ECO:0000256" key="2">
    <source>
        <dbReference type="ARBA" id="ARBA00012438"/>
    </source>
</evidence>
<dbReference type="PRINTS" id="PR00344">
    <property type="entry name" value="BCTRLSENSOR"/>
</dbReference>
<dbReference type="PROSITE" id="PS50113">
    <property type="entry name" value="PAC"/>
    <property type="match status" value="2"/>
</dbReference>
<dbReference type="EMBL" id="BJTG01000008">
    <property type="protein sequence ID" value="GEJ58474.1"/>
    <property type="molecule type" value="Genomic_DNA"/>
</dbReference>
<dbReference type="InterPro" id="IPR000700">
    <property type="entry name" value="PAS-assoc_C"/>
</dbReference>
<feature type="region of interest" description="Disordered" evidence="6">
    <location>
        <begin position="797"/>
        <end position="821"/>
    </location>
</feature>
<feature type="coiled-coil region" evidence="5">
    <location>
        <begin position="419"/>
        <end position="450"/>
    </location>
</feature>
<dbReference type="SMART" id="SM00448">
    <property type="entry name" value="REC"/>
    <property type="match status" value="1"/>
</dbReference>
<dbReference type="SUPFAM" id="SSF47384">
    <property type="entry name" value="Homodimeric domain of signal transducing histidine kinase"/>
    <property type="match status" value="1"/>
</dbReference>
<dbReference type="Pfam" id="PF02518">
    <property type="entry name" value="HATPase_c"/>
    <property type="match status" value="1"/>
</dbReference>
<dbReference type="InterPro" id="IPR013656">
    <property type="entry name" value="PAS_4"/>
</dbReference>
<evidence type="ECO:0000256" key="6">
    <source>
        <dbReference type="SAM" id="MobiDB-lite"/>
    </source>
</evidence>
<evidence type="ECO:0000313" key="12">
    <source>
        <dbReference type="Proteomes" id="UP000503640"/>
    </source>
</evidence>
<dbReference type="Pfam" id="PF08448">
    <property type="entry name" value="PAS_4"/>
    <property type="match status" value="2"/>
</dbReference>
<feature type="domain" description="PAC" evidence="10">
    <location>
        <begin position="503"/>
        <end position="565"/>
    </location>
</feature>
<dbReference type="InterPro" id="IPR036097">
    <property type="entry name" value="HisK_dim/P_sf"/>
</dbReference>
<evidence type="ECO:0000259" key="8">
    <source>
        <dbReference type="PROSITE" id="PS50110"/>
    </source>
</evidence>
<feature type="domain" description="PAS" evidence="9">
    <location>
        <begin position="306"/>
        <end position="359"/>
    </location>
</feature>
<dbReference type="InterPro" id="IPR003594">
    <property type="entry name" value="HATPase_dom"/>
</dbReference>
<gene>
    <name evidence="11" type="ORF">AMYX_32150</name>
</gene>
<dbReference type="SMART" id="SM00091">
    <property type="entry name" value="PAS"/>
    <property type="match status" value="1"/>
</dbReference>
<dbReference type="CDD" id="cd00130">
    <property type="entry name" value="PAS"/>
    <property type="match status" value="1"/>
</dbReference>
<dbReference type="Pfam" id="PF00072">
    <property type="entry name" value="Response_reg"/>
    <property type="match status" value="1"/>
</dbReference>
<dbReference type="EC" id="2.7.13.3" evidence="2"/>
<protein>
    <recommendedName>
        <fullName evidence="2">histidine kinase</fullName>
        <ecNumber evidence="2">2.7.13.3</ecNumber>
    </recommendedName>
</protein>
<organism evidence="11 12">
    <name type="scientific">Anaeromyxobacter diazotrophicus</name>
    <dbReference type="NCBI Taxonomy" id="2590199"/>
    <lineage>
        <taxon>Bacteria</taxon>
        <taxon>Pseudomonadati</taxon>
        <taxon>Myxococcota</taxon>
        <taxon>Myxococcia</taxon>
        <taxon>Myxococcales</taxon>
        <taxon>Cystobacterineae</taxon>
        <taxon>Anaeromyxobacteraceae</taxon>
        <taxon>Anaeromyxobacter</taxon>
    </lineage>
</organism>
<dbReference type="Pfam" id="PF00512">
    <property type="entry name" value="HisKA"/>
    <property type="match status" value="1"/>
</dbReference>
<dbReference type="PROSITE" id="PS50112">
    <property type="entry name" value="PAS"/>
    <property type="match status" value="1"/>
</dbReference>
<dbReference type="Gene3D" id="1.10.287.130">
    <property type="match status" value="1"/>
</dbReference>
<evidence type="ECO:0000259" key="10">
    <source>
        <dbReference type="PROSITE" id="PS50113"/>
    </source>
</evidence>
<dbReference type="AlphaFoldDB" id="A0A7I9VPY7"/>
<dbReference type="PANTHER" id="PTHR43065:SF42">
    <property type="entry name" value="TWO-COMPONENT SENSOR PPRA"/>
    <property type="match status" value="1"/>
</dbReference>
<dbReference type="SMART" id="SM00387">
    <property type="entry name" value="HATPase_c"/>
    <property type="match status" value="1"/>
</dbReference>
<dbReference type="InterPro" id="IPR013702">
    <property type="entry name" value="FIST_domain_N"/>
</dbReference>
<dbReference type="Proteomes" id="UP000503640">
    <property type="component" value="Unassembled WGS sequence"/>
</dbReference>
<feature type="domain" description="Histidine kinase" evidence="7">
    <location>
        <begin position="578"/>
        <end position="798"/>
    </location>
</feature>
<dbReference type="SMART" id="SM00388">
    <property type="entry name" value="HisKA"/>
    <property type="match status" value="1"/>
</dbReference>
<accession>A0A7I9VPY7</accession>
<dbReference type="PROSITE" id="PS50110">
    <property type="entry name" value="RESPONSE_REGULATORY"/>
    <property type="match status" value="1"/>
</dbReference>
<dbReference type="Pfam" id="PF08495">
    <property type="entry name" value="FIST"/>
    <property type="match status" value="1"/>
</dbReference>
<dbReference type="Gene3D" id="3.30.565.10">
    <property type="entry name" value="Histidine kinase-like ATPase, C-terminal domain"/>
    <property type="match status" value="1"/>
</dbReference>
<dbReference type="CDD" id="cd00082">
    <property type="entry name" value="HisKA"/>
    <property type="match status" value="1"/>
</dbReference>
<dbReference type="PANTHER" id="PTHR43065">
    <property type="entry name" value="SENSOR HISTIDINE KINASE"/>
    <property type="match status" value="1"/>
</dbReference>
<name>A0A7I9VPY7_9BACT</name>
<dbReference type="InterPro" id="IPR011006">
    <property type="entry name" value="CheY-like_superfamily"/>
</dbReference>
<evidence type="ECO:0000313" key="11">
    <source>
        <dbReference type="EMBL" id="GEJ58474.1"/>
    </source>
</evidence>